<dbReference type="GO" id="GO:0016787">
    <property type="term" value="F:hydrolase activity"/>
    <property type="evidence" value="ECO:0007669"/>
    <property type="project" value="InterPro"/>
</dbReference>
<evidence type="ECO:0000259" key="1">
    <source>
        <dbReference type="Pfam" id="PF00149"/>
    </source>
</evidence>
<name>A0A0B4GRE2_METGA</name>
<sequence>MSRIKTRILIISDTHASRPHPPPAPNEFETADLVRVITGYRDPLPPADLVLHCGDLTKRSSIPEYETTFSMLRSLNAPLKLVIAGNHDLSLDPTYDSDPEAEQESRAVHDIVQDAQRDGVVYLTEGTYEFALENGALIRVYASQHTPIYGGWAFQYPGHHDFALPPGIDVAMTHGPPYGVLDEAGISKRLGQPHHAGCEHLFKAVADARPRIHCFGHIHEGWGAFRGTWLDRDEPGFSVPRPTKEYVMDEAMSGPIQTLDGLRPMFAADTEGTCPEARQRLAHLSNQRGYHIDLTEQQTRVDPGKQTLFLNASIMDIRYRPSQLPWIIDIDLPNAEKRRTFQSPYVRP</sequence>
<dbReference type="AlphaFoldDB" id="A0A0B4GRE2"/>
<gene>
    <name evidence="2" type="ORF">MGU_03295</name>
</gene>
<dbReference type="HOGENOM" id="CLU_041441_2_1_1"/>
<dbReference type="SUPFAM" id="SSF56300">
    <property type="entry name" value="Metallo-dependent phosphatases"/>
    <property type="match status" value="1"/>
</dbReference>
<evidence type="ECO:0000313" key="2">
    <source>
        <dbReference type="EMBL" id="KID89890.1"/>
    </source>
</evidence>
<dbReference type="OrthoDB" id="630188at2759"/>
<proteinExistence type="predicted"/>
<dbReference type="Gene3D" id="3.60.21.10">
    <property type="match status" value="1"/>
</dbReference>
<evidence type="ECO:0000313" key="3">
    <source>
        <dbReference type="Proteomes" id="UP000031192"/>
    </source>
</evidence>
<accession>A0A0B4GRE2</accession>
<protein>
    <submittedName>
        <fullName evidence="2">Ser/Thr protein phosphatase family protein</fullName>
    </submittedName>
</protein>
<organism evidence="2 3">
    <name type="scientific">Metarhizium guizhouense (strain ARSEF 977)</name>
    <dbReference type="NCBI Taxonomy" id="1276136"/>
    <lineage>
        <taxon>Eukaryota</taxon>
        <taxon>Fungi</taxon>
        <taxon>Dikarya</taxon>
        <taxon>Ascomycota</taxon>
        <taxon>Pezizomycotina</taxon>
        <taxon>Sordariomycetes</taxon>
        <taxon>Hypocreomycetidae</taxon>
        <taxon>Hypocreales</taxon>
        <taxon>Clavicipitaceae</taxon>
        <taxon>Metarhizium</taxon>
    </lineage>
</organism>
<dbReference type="PANTHER" id="PTHR12905:SF0">
    <property type="entry name" value="CALCINEURIN-LIKE PHOSPHOESTERASE DOMAIN-CONTAINING PROTEIN"/>
    <property type="match status" value="1"/>
</dbReference>
<dbReference type="InterPro" id="IPR004843">
    <property type="entry name" value="Calcineurin-like_PHP"/>
</dbReference>
<comment type="caution">
    <text evidence="2">The sequence shown here is derived from an EMBL/GenBank/DDBJ whole genome shotgun (WGS) entry which is preliminary data.</text>
</comment>
<feature type="domain" description="Calcineurin-like phosphoesterase" evidence="1">
    <location>
        <begin position="7"/>
        <end position="220"/>
    </location>
</feature>
<dbReference type="Pfam" id="PF00149">
    <property type="entry name" value="Metallophos"/>
    <property type="match status" value="1"/>
</dbReference>
<reference evidence="2 3" key="1">
    <citation type="journal article" date="2014" name="Proc. Natl. Acad. Sci. U.S.A.">
        <title>Trajectory and genomic determinants of fungal-pathogen speciation and host adaptation.</title>
        <authorList>
            <person name="Hu X."/>
            <person name="Xiao G."/>
            <person name="Zheng P."/>
            <person name="Shang Y."/>
            <person name="Su Y."/>
            <person name="Zhang X."/>
            <person name="Liu X."/>
            <person name="Zhan S."/>
            <person name="St Leger R.J."/>
            <person name="Wang C."/>
        </authorList>
    </citation>
    <scope>NUCLEOTIDE SEQUENCE [LARGE SCALE GENOMIC DNA]</scope>
    <source>
        <strain evidence="2 3">ARSEF 977</strain>
    </source>
</reference>
<dbReference type="EMBL" id="AZNH01000007">
    <property type="protein sequence ID" value="KID89890.1"/>
    <property type="molecule type" value="Genomic_DNA"/>
</dbReference>
<dbReference type="CDD" id="cd07379">
    <property type="entry name" value="MPP_239FB"/>
    <property type="match status" value="1"/>
</dbReference>
<dbReference type="Proteomes" id="UP000031192">
    <property type="component" value="Unassembled WGS sequence"/>
</dbReference>
<keyword evidence="3" id="KW-1185">Reference proteome</keyword>
<dbReference type="PANTHER" id="PTHR12905">
    <property type="entry name" value="METALLOPHOSPHOESTERASE"/>
    <property type="match status" value="1"/>
</dbReference>
<dbReference type="InterPro" id="IPR029052">
    <property type="entry name" value="Metallo-depent_PP-like"/>
</dbReference>
<dbReference type="InterPro" id="IPR051693">
    <property type="entry name" value="UPF0046_metallophosphoest"/>
</dbReference>